<proteinExistence type="predicted"/>
<dbReference type="SUPFAM" id="SSF48371">
    <property type="entry name" value="ARM repeat"/>
    <property type="match status" value="1"/>
</dbReference>
<dbReference type="Proteomes" id="UP000232638">
    <property type="component" value="Plasmid pTs485"/>
</dbReference>
<dbReference type="AlphaFoldDB" id="A0A2K8UJ67"/>
<keyword evidence="2" id="KW-1185">Reference proteome</keyword>
<dbReference type="InterPro" id="IPR016024">
    <property type="entry name" value="ARM-type_fold"/>
</dbReference>
<geneLocation type="plasmid" evidence="2">
    <name>pts485</name>
</geneLocation>
<dbReference type="Pfam" id="PF13646">
    <property type="entry name" value="HEAT_2"/>
    <property type="match status" value="1"/>
</dbReference>
<evidence type="ECO:0000313" key="1">
    <source>
        <dbReference type="EMBL" id="AUB85614.1"/>
    </source>
</evidence>
<dbReference type="RefSeq" id="WP_100923225.1">
    <property type="nucleotide sequence ID" value="NZ_CP020372.1"/>
</dbReference>
<accession>A0A2K8UJ67</accession>
<keyword evidence="1" id="KW-0614">Plasmid</keyword>
<dbReference type="EMBL" id="CP020372">
    <property type="protein sequence ID" value="AUB85614.1"/>
    <property type="molecule type" value="Genomic_DNA"/>
</dbReference>
<name>A0A2K8UJ67_9GAMM</name>
<dbReference type="KEGG" id="tsy:THSYN_32445"/>
<organism evidence="1 2">
    <name type="scientific">Candidatus Thiodictyon syntrophicum</name>
    <dbReference type="NCBI Taxonomy" id="1166950"/>
    <lineage>
        <taxon>Bacteria</taxon>
        <taxon>Pseudomonadati</taxon>
        <taxon>Pseudomonadota</taxon>
        <taxon>Gammaproteobacteria</taxon>
        <taxon>Chromatiales</taxon>
        <taxon>Chromatiaceae</taxon>
        <taxon>Thiodictyon</taxon>
    </lineage>
</organism>
<gene>
    <name evidence="1" type="ORF">THSYN_32445</name>
</gene>
<sequence length="259" mass="28283">MSDLTTAVLDGDLRASAIARDQGSGAVPELTRLLDNLDPWVRIVAVRSLGEIPQPPARAALLLTAADADGMVAREAIEQLERYPDQLEAGPLLAALERAPDPTARRLLSLALGRTPVSDEDLTRLAARCQGERVEEAKTGCLAALARTGNPDAQAAFGRRVDAARGRERVEIIRLLEYIGRRWVIDTLSGMLDDQDDAIFLNLEIAPDQPRFMRVCDLAAGAIIRMTRAQVSFAAALPTRYSAAQLDEVRRIAQLRLRE</sequence>
<reference evidence="1 2" key="1">
    <citation type="submission" date="2017-03" db="EMBL/GenBank/DDBJ databases">
        <title>Complete genome sequence of Candidatus 'Thiodictyon syntrophicum' sp. nov. strain Cad16T, a photolithoautotroph purple sulfur bacterium isolated from an alpine meromictic lake.</title>
        <authorList>
            <person name="Luedin S.M."/>
            <person name="Pothier J.F."/>
            <person name="Danza F."/>
            <person name="Storelli N."/>
            <person name="Wittwer M."/>
            <person name="Tonolla M."/>
        </authorList>
    </citation>
    <scope>NUCLEOTIDE SEQUENCE [LARGE SCALE GENOMIC DNA]</scope>
    <source>
        <strain evidence="1 2">Cad16T</strain>
        <plasmid evidence="2">Plasmid pts485</plasmid>
    </source>
</reference>
<protein>
    <recommendedName>
        <fullName evidence="3">PBS lyase</fullName>
    </recommendedName>
</protein>
<evidence type="ECO:0000313" key="2">
    <source>
        <dbReference type="Proteomes" id="UP000232638"/>
    </source>
</evidence>
<dbReference type="Gene3D" id="1.25.10.10">
    <property type="entry name" value="Leucine-rich Repeat Variant"/>
    <property type="match status" value="1"/>
</dbReference>
<evidence type="ECO:0008006" key="3">
    <source>
        <dbReference type="Google" id="ProtNLM"/>
    </source>
</evidence>
<dbReference type="InterPro" id="IPR011989">
    <property type="entry name" value="ARM-like"/>
</dbReference>